<dbReference type="RefSeq" id="WP_350015413.1">
    <property type="nucleotide sequence ID" value="NZ_CP157948.1"/>
</dbReference>
<proteinExistence type="predicted"/>
<dbReference type="Gene3D" id="3.50.30.10">
    <property type="entry name" value="Phosphohistidine domain"/>
    <property type="match status" value="1"/>
</dbReference>
<dbReference type="AlphaFoldDB" id="A0AAU7QGL3"/>
<evidence type="ECO:0000259" key="1">
    <source>
        <dbReference type="Pfam" id="PF00391"/>
    </source>
</evidence>
<organism evidence="3">
    <name type="scientific">Rhodanobacter sp. IGA1.0</name>
    <dbReference type="NCBI Taxonomy" id="3158582"/>
    <lineage>
        <taxon>Bacteria</taxon>
        <taxon>Pseudomonadati</taxon>
        <taxon>Pseudomonadota</taxon>
        <taxon>Gammaproteobacteria</taxon>
        <taxon>Lysobacterales</taxon>
        <taxon>Rhodanobacteraceae</taxon>
        <taxon>Rhodanobacter</taxon>
    </lineage>
</organism>
<evidence type="ECO:0000259" key="2">
    <source>
        <dbReference type="Pfam" id="PF01326"/>
    </source>
</evidence>
<name>A0AAU7QGL3_9GAMM</name>
<feature type="domain" description="Pyruvate phosphate dikinase AMP/ATP-binding" evidence="2">
    <location>
        <begin position="19"/>
        <end position="314"/>
    </location>
</feature>
<dbReference type="Pfam" id="PF00391">
    <property type="entry name" value="PEP-utilizers"/>
    <property type="match status" value="1"/>
</dbReference>
<dbReference type="InterPro" id="IPR051549">
    <property type="entry name" value="PEP_Utilizing_Enz"/>
</dbReference>
<dbReference type="InterPro" id="IPR008279">
    <property type="entry name" value="PEP-util_enz_mobile_dom"/>
</dbReference>
<feature type="domain" description="PEP-utilising enzyme mobile" evidence="1">
    <location>
        <begin position="755"/>
        <end position="826"/>
    </location>
</feature>
<dbReference type="GO" id="GO:0005524">
    <property type="term" value="F:ATP binding"/>
    <property type="evidence" value="ECO:0007669"/>
    <property type="project" value="InterPro"/>
</dbReference>
<dbReference type="Pfam" id="PF01326">
    <property type="entry name" value="PPDK_N"/>
    <property type="match status" value="1"/>
</dbReference>
<dbReference type="InterPro" id="IPR002192">
    <property type="entry name" value="PPDK_AMP/ATP-bd"/>
</dbReference>
<gene>
    <name evidence="3" type="ORF">ABNK63_08765</name>
</gene>
<reference evidence="3" key="1">
    <citation type="submission" date="2024-06" db="EMBL/GenBank/DDBJ databases">
        <authorList>
            <person name="Sun Y."/>
        </authorList>
    </citation>
    <scope>NUCLEOTIDE SEQUENCE</scope>
    <source>
        <strain evidence="3">IGA1.0</strain>
    </source>
</reference>
<dbReference type="SUPFAM" id="SSF56059">
    <property type="entry name" value="Glutathione synthetase ATP-binding domain-like"/>
    <property type="match status" value="1"/>
</dbReference>
<accession>A0AAU7QGL3</accession>
<dbReference type="GO" id="GO:0016301">
    <property type="term" value="F:kinase activity"/>
    <property type="evidence" value="ECO:0007669"/>
    <property type="project" value="InterPro"/>
</dbReference>
<dbReference type="Gene3D" id="3.30.470.20">
    <property type="entry name" value="ATP-grasp fold, B domain"/>
    <property type="match status" value="1"/>
</dbReference>
<protein>
    <submittedName>
        <fullName evidence="3">PEP/pyruvate-binding domain-containing protein</fullName>
    </submittedName>
</protein>
<dbReference type="PANTHER" id="PTHR43615">
    <property type="entry name" value="PHOSPHOENOLPYRUVATE SYNTHASE-RELATED"/>
    <property type="match status" value="1"/>
</dbReference>
<dbReference type="SUPFAM" id="SSF52009">
    <property type="entry name" value="Phosphohistidine domain"/>
    <property type="match status" value="1"/>
</dbReference>
<dbReference type="InterPro" id="IPR013815">
    <property type="entry name" value="ATP_grasp_subdomain_1"/>
</dbReference>
<dbReference type="EMBL" id="CP157948">
    <property type="protein sequence ID" value="XBS88519.1"/>
    <property type="molecule type" value="Genomic_DNA"/>
</dbReference>
<evidence type="ECO:0000313" key="3">
    <source>
        <dbReference type="EMBL" id="XBS88519.1"/>
    </source>
</evidence>
<dbReference type="InterPro" id="IPR036637">
    <property type="entry name" value="Phosphohistidine_dom_sf"/>
</dbReference>
<dbReference type="PANTHER" id="PTHR43615:SF1">
    <property type="entry name" value="PPDK_N DOMAIN-CONTAINING PROTEIN"/>
    <property type="match status" value="1"/>
</dbReference>
<sequence length="834" mass="91599">MTQLFAFTDPQAAEHAVSGGKGANLARAAQHLPVPPGIVVGSEVYREFVAPLHEAIRHVLDDAALDHAARSERIQALLLAQSLPSSLRGELAAKLEALDLADAPVAVRSSGTLEDLPGAAFAGQHDTLLGIRGVDVVLDAIRRCYASLWNAHVLPYRERMGLNHLDAAMAVVVQKMVQVGEDEAAGVAFSIDPVRGALDQVLINAAFGLGETVVGGEEPVDEYRLKRSDMSEVEAVIAEKPQALVTDAAGGTRHTPLSAEQAHAPALAEAQRRAVAQLALAAEQHFGFPQDIEWAWQDGTLYLLQSRAVTRIPPRWTRDESAERFPNPVTPLTWDLCEAGFHASLNHSFRLMGLPPFGDKWFAMRDYYIYGNQNAVELYSGRTPAKMLKDVESIRAALPQIAAQYAWVQELPVRWMRDLDTYLLGIGALMRESLDGRPLNELWDYVLRINALGASYFLPNIAISLTQRTLYVALQQMLRLALPADQAQQVFDQLLAVTDTKTGQVNAELWSLSRLVRMDAALHARLRGEPSIELLEALPQHPAFHAEFQRFLARHGHRELDFDAYHPTWVEAPQIVLDQLKMLVNRPDEDRAAAELAQKAAQAAMEHNVLSHAPEELRYLVHEVIRLARTYTALDDLEHYQTTRLHLPFRRGLKAIGAQLVERGVLADPMDVYFVPLAVLDGALHSGELAPITEAAARHKTGYLAACARMPDWIFGEAEPVEVDGSHVLKGLGGSPGIVEGRVFVVRSPEDFPHFPKDAILVARTTNPAWTPLFYQASGVITESGGPLSHGAVTARELGLPAVMSVRHVMRLLGNGQRVRIDGRHGTVELLSPP</sequence>
<dbReference type="Gene3D" id="3.30.1490.20">
    <property type="entry name" value="ATP-grasp fold, A domain"/>
    <property type="match status" value="1"/>
</dbReference>